<dbReference type="InterPro" id="IPR016186">
    <property type="entry name" value="C-type_lectin-like/link_sf"/>
</dbReference>
<dbReference type="CDD" id="cd00037">
    <property type="entry name" value="CLECT"/>
    <property type="match status" value="1"/>
</dbReference>
<reference evidence="3" key="1">
    <citation type="submission" date="2015-11" db="EMBL/GenBank/DDBJ databases">
        <title>De novo transcriptome assembly of four potential Pierce s Disease insect vectors from Arizona vineyards.</title>
        <authorList>
            <person name="Tassone E.E."/>
        </authorList>
    </citation>
    <scope>NUCLEOTIDE SEQUENCE</scope>
</reference>
<dbReference type="InterPro" id="IPR048407">
    <property type="entry name" value="Dumpy_DPY"/>
</dbReference>
<dbReference type="EMBL" id="GECU01028812">
    <property type="protein sequence ID" value="JAS78894.1"/>
    <property type="molecule type" value="Transcribed_RNA"/>
</dbReference>
<dbReference type="SMART" id="SM00181">
    <property type="entry name" value="EGF"/>
    <property type="match status" value="4"/>
</dbReference>
<dbReference type="Pfam" id="PF21164">
    <property type="entry name" value="Dumpy_DPY"/>
    <property type="match status" value="1"/>
</dbReference>
<gene>
    <name evidence="3" type="ORF">g.31408</name>
</gene>
<dbReference type="SMART" id="SM00034">
    <property type="entry name" value="CLECT"/>
    <property type="match status" value="1"/>
</dbReference>
<name>A0A1B6HW38_9HEMI</name>
<dbReference type="InterPro" id="IPR000742">
    <property type="entry name" value="EGF"/>
</dbReference>
<accession>A0A1B6HW38</accession>
<organism evidence="3">
    <name type="scientific">Homalodisca liturata</name>
    <dbReference type="NCBI Taxonomy" id="320908"/>
    <lineage>
        <taxon>Eukaryota</taxon>
        <taxon>Metazoa</taxon>
        <taxon>Ecdysozoa</taxon>
        <taxon>Arthropoda</taxon>
        <taxon>Hexapoda</taxon>
        <taxon>Insecta</taxon>
        <taxon>Pterygota</taxon>
        <taxon>Neoptera</taxon>
        <taxon>Paraneoptera</taxon>
        <taxon>Hemiptera</taxon>
        <taxon>Auchenorrhyncha</taxon>
        <taxon>Membracoidea</taxon>
        <taxon>Cicadellidae</taxon>
        <taxon>Cicadellinae</taxon>
        <taxon>Proconiini</taxon>
        <taxon>Homalodisca</taxon>
    </lineage>
</organism>
<dbReference type="SUPFAM" id="SSF90148">
    <property type="entry name" value="DPY module"/>
    <property type="match status" value="3"/>
</dbReference>
<feature type="signal peptide" evidence="1">
    <location>
        <begin position="1"/>
        <end position="16"/>
    </location>
</feature>
<dbReference type="SUPFAM" id="SSF56436">
    <property type="entry name" value="C-type lectin-like"/>
    <property type="match status" value="1"/>
</dbReference>
<feature type="domain" description="C-type lectin" evidence="2">
    <location>
        <begin position="283"/>
        <end position="392"/>
    </location>
</feature>
<dbReference type="InterPro" id="IPR016187">
    <property type="entry name" value="CTDL_fold"/>
</dbReference>
<dbReference type="Gene3D" id="3.10.100.10">
    <property type="entry name" value="Mannose-Binding Protein A, subunit A"/>
    <property type="match status" value="1"/>
</dbReference>
<feature type="chain" id="PRO_5008584614" description="C-type lectin domain-containing protein" evidence="1">
    <location>
        <begin position="17"/>
        <end position="398"/>
    </location>
</feature>
<dbReference type="PROSITE" id="PS01186">
    <property type="entry name" value="EGF_2"/>
    <property type="match status" value="2"/>
</dbReference>
<keyword evidence="1" id="KW-0732">Signal</keyword>
<evidence type="ECO:0000256" key="1">
    <source>
        <dbReference type="SAM" id="SignalP"/>
    </source>
</evidence>
<dbReference type="PANTHER" id="PTHR22963">
    <property type="entry name" value="ENDOGLIN-RELATED"/>
    <property type="match status" value="1"/>
</dbReference>
<sequence>MLILFVLLCLVAATCGQGNSVFIPQCANNDHCPLDHACVAQSCEDPCVGTCGKNSTCHVRFHIPSCACPSGYTGDPLIACFPQVQPECTANDHCPLDRACVGQSCEDPCVGTCGKNSTCHVRFHIPSCACPSGYTGDPLIACFPQVQPECTANDHCPLDRACVGQRCKDPCVGTCGSNSTCHVRFHIPSCVCPSGYTGDPLIACIPQVQPQCTANDHCPLDRACVGQRCEDPCVGACGSNSTCQVRFHIPSCACPSGYTGNPFTACLPQDPPESCSPPTRKVYRVHNAQKISWYSAVLYCLSIGERLASITSREEMNLIKEEISKTSIRNDQFWTSGNSFVLGKWTWFSTGLPITFVDWGAGEPNNINNNEKCVQYHERNRTGYVWNDVRCDGLSYPI</sequence>
<dbReference type="InterPro" id="IPR001304">
    <property type="entry name" value="C-type_lectin-like"/>
</dbReference>
<feature type="non-terminal residue" evidence="3">
    <location>
        <position position="398"/>
    </location>
</feature>
<protein>
    <recommendedName>
        <fullName evidence="2">C-type lectin domain-containing protein</fullName>
    </recommendedName>
</protein>
<proteinExistence type="predicted"/>
<dbReference type="PROSITE" id="PS50041">
    <property type="entry name" value="C_TYPE_LECTIN_2"/>
    <property type="match status" value="1"/>
</dbReference>
<dbReference type="Pfam" id="PF00059">
    <property type="entry name" value="Lectin_C"/>
    <property type="match status" value="1"/>
</dbReference>
<dbReference type="AlphaFoldDB" id="A0A1B6HW38"/>
<dbReference type="PANTHER" id="PTHR22963:SF39">
    <property type="entry name" value="DUMPY"/>
    <property type="match status" value="1"/>
</dbReference>
<evidence type="ECO:0000313" key="3">
    <source>
        <dbReference type="EMBL" id="JAS78894.1"/>
    </source>
</evidence>
<evidence type="ECO:0000259" key="2">
    <source>
        <dbReference type="PROSITE" id="PS50041"/>
    </source>
</evidence>